<feature type="region of interest" description="Disordered" evidence="4">
    <location>
        <begin position="614"/>
        <end position="658"/>
    </location>
</feature>
<proteinExistence type="predicted"/>
<sequence>MATWISEEKIMRPLVFRLQDSTPDVVREVLLERGWIEFDNQEKAEWNLYWGSSFQTSAYDSIKPWQRLNHHPGTVRILRKDSLARHLKRMKAVYGMSHYEFSPVAFILPNDYIKFLAEYTQETILHGRRRSYWICKPIDLSRGRGIFIFHDIKDLTYQSAVIVQKYITNPLLISGYKFDLRIYVCVVCFCPLTVYVYQEGLVRFATEKFDLDSLDNIYAHLTNTSINKYGVSYSKGKERVGCGCKWTLSQFRSYLYSLDIDNVLLWQRIHNIVIMTLLAIASQVPPTPNCFELFGFDILIDDTLKPWLLEVNYGPALSLDCSSDVTVKKSLIHDIVELLNYKETDGLGPNGDGEKMANQTSSLSCHSAGTLKRCDYGQLPPSKTTEKFTDVLRNAPVHQPKDTSFNNPTGALHRFRENNQSPSFIGHARGNNGRTANLPWKGSAKKPEAAQNNLTCQQNFEHTSVEQSLNSLDKCSLNKKIEISSKVTRTYPKKTITSKLREKINLPQNSPQSKFVSRNGEVLTPLKPRNLQATFCLPSIEFPKQKLTFPLYFVSHINGKPFRQIGDFVLIFPFNEATLAGSRNGINVKRIIQEINKLMNRLISIEQQKVKRKKDDGLNYARGDRKHRTRMSPKANDRNRLVGGREVSSAREESEESC</sequence>
<dbReference type="GO" id="GO:0036064">
    <property type="term" value="C:ciliary basal body"/>
    <property type="evidence" value="ECO:0007669"/>
    <property type="project" value="TreeGrafter"/>
</dbReference>
<dbReference type="GO" id="GO:0015631">
    <property type="term" value="F:tubulin binding"/>
    <property type="evidence" value="ECO:0007669"/>
    <property type="project" value="TreeGrafter"/>
</dbReference>
<dbReference type="InterPro" id="IPR004344">
    <property type="entry name" value="TTL/TTLL_fam"/>
</dbReference>
<keyword evidence="2" id="KW-0547">Nucleotide-binding</keyword>
<keyword evidence="5" id="KW-1185">Reference proteome</keyword>
<dbReference type="PANTHER" id="PTHR12241:SF118">
    <property type="entry name" value="TUBULIN POLYGLUTAMYLASE TTLL2-RELATED"/>
    <property type="match status" value="1"/>
</dbReference>
<evidence type="ECO:0000256" key="4">
    <source>
        <dbReference type="SAM" id="MobiDB-lite"/>
    </source>
</evidence>
<evidence type="ECO:0000313" key="6">
    <source>
        <dbReference type="RefSeq" id="XP_030050549.1"/>
    </source>
</evidence>
<dbReference type="KEGG" id="muo:115464296"/>
<dbReference type="Pfam" id="PF03133">
    <property type="entry name" value="TTL"/>
    <property type="match status" value="1"/>
</dbReference>
<dbReference type="AlphaFoldDB" id="A0A6P7XJR2"/>
<evidence type="ECO:0000256" key="2">
    <source>
        <dbReference type="ARBA" id="ARBA00022741"/>
    </source>
</evidence>
<organism evidence="5 6">
    <name type="scientific">Microcaecilia unicolor</name>
    <dbReference type="NCBI Taxonomy" id="1415580"/>
    <lineage>
        <taxon>Eukaryota</taxon>
        <taxon>Metazoa</taxon>
        <taxon>Chordata</taxon>
        <taxon>Craniata</taxon>
        <taxon>Vertebrata</taxon>
        <taxon>Euteleostomi</taxon>
        <taxon>Amphibia</taxon>
        <taxon>Gymnophiona</taxon>
        <taxon>Siphonopidae</taxon>
        <taxon>Microcaecilia</taxon>
    </lineage>
</organism>
<evidence type="ECO:0000256" key="1">
    <source>
        <dbReference type="ARBA" id="ARBA00022598"/>
    </source>
</evidence>
<dbReference type="PANTHER" id="PTHR12241">
    <property type="entry name" value="TUBULIN POLYGLUTAMYLASE"/>
    <property type="match status" value="1"/>
</dbReference>
<dbReference type="GO" id="GO:0000226">
    <property type="term" value="P:microtubule cytoskeleton organization"/>
    <property type="evidence" value="ECO:0007669"/>
    <property type="project" value="TreeGrafter"/>
</dbReference>
<keyword evidence="1" id="KW-0436">Ligase</keyword>
<dbReference type="InParanoid" id="A0A6P7XJR2"/>
<dbReference type="SUPFAM" id="SSF56059">
    <property type="entry name" value="Glutathione synthetase ATP-binding domain-like"/>
    <property type="match status" value="1"/>
</dbReference>
<dbReference type="RefSeq" id="XP_030050549.1">
    <property type="nucleotide sequence ID" value="XM_030194689.1"/>
</dbReference>
<dbReference type="PROSITE" id="PS51221">
    <property type="entry name" value="TTL"/>
    <property type="match status" value="1"/>
</dbReference>
<accession>A0A6P7XJR2</accession>
<dbReference type="GO" id="GO:0070740">
    <property type="term" value="F:tubulin-glutamic acid ligase activity"/>
    <property type="evidence" value="ECO:0007669"/>
    <property type="project" value="TreeGrafter"/>
</dbReference>
<gene>
    <name evidence="6" type="primary">LOC115464296</name>
</gene>
<name>A0A6P7XJR2_9AMPH</name>
<dbReference type="Gene3D" id="3.30.470.20">
    <property type="entry name" value="ATP-grasp fold, B domain"/>
    <property type="match status" value="1"/>
</dbReference>
<dbReference type="GO" id="GO:0005524">
    <property type="term" value="F:ATP binding"/>
    <property type="evidence" value="ECO:0007669"/>
    <property type="project" value="UniProtKB-KW"/>
</dbReference>
<feature type="region of interest" description="Disordered" evidence="4">
    <location>
        <begin position="421"/>
        <end position="450"/>
    </location>
</feature>
<evidence type="ECO:0000256" key="3">
    <source>
        <dbReference type="ARBA" id="ARBA00022840"/>
    </source>
</evidence>
<evidence type="ECO:0000313" key="5">
    <source>
        <dbReference type="Proteomes" id="UP000515156"/>
    </source>
</evidence>
<dbReference type="Proteomes" id="UP000515156">
    <property type="component" value="Chromosome 3"/>
</dbReference>
<reference evidence="6" key="1">
    <citation type="submission" date="2025-08" db="UniProtKB">
        <authorList>
            <consortium name="RefSeq"/>
        </authorList>
    </citation>
    <scope>IDENTIFICATION</scope>
</reference>
<keyword evidence="3" id="KW-0067">ATP-binding</keyword>
<dbReference type="GeneID" id="115464296"/>
<dbReference type="FunCoup" id="A0A6P7XJR2">
    <property type="interactions" value="7"/>
</dbReference>
<protein>
    <submittedName>
        <fullName evidence="6">Probable tubulin polyglutamylase TTLL2</fullName>
    </submittedName>
</protein>
<dbReference type="OrthoDB" id="277439at2759"/>